<gene>
    <name evidence="1" type="ORF">SSX86_020070</name>
</gene>
<accession>A0AAP0GXU9</accession>
<dbReference type="Proteomes" id="UP001408789">
    <property type="component" value="Unassembled WGS sequence"/>
</dbReference>
<protein>
    <submittedName>
        <fullName evidence="1">Uncharacterized protein</fullName>
    </submittedName>
</protein>
<organism evidence="1 2">
    <name type="scientific">Deinandra increscens subsp. villosa</name>
    <dbReference type="NCBI Taxonomy" id="3103831"/>
    <lineage>
        <taxon>Eukaryota</taxon>
        <taxon>Viridiplantae</taxon>
        <taxon>Streptophyta</taxon>
        <taxon>Embryophyta</taxon>
        <taxon>Tracheophyta</taxon>
        <taxon>Spermatophyta</taxon>
        <taxon>Magnoliopsida</taxon>
        <taxon>eudicotyledons</taxon>
        <taxon>Gunneridae</taxon>
        <taxon>Pentapetalae</taxon>
        <taxon>asterids</taxon>
        <taxon>campanulids</taxon>
        <taxon>Asterales</taxon>
        <taxon>Asteraceae</taxon>
        <taxon>Asteroideae</taxon>
        <taxon>Heliantheae alliance</taxon>
        <taxon>Madieae</taxon>
        <taxon>Madiinae</taxon>
        <taxon>Deinandra</taxon>
    </lineage>
</organism>
<sequence>MSGPQCCENPPAISSGDGSGEVLQIASLNSYVSGKPDLKTVLQFPNLRYLTSSTFSADYGDNVSTTFRTYKLLSPPRESDSVSYLQPHFFYFQHRLRKPRLNHRRNPKAITAA</sequence>
<proteinExistence type="predicted"/>
<comment type="caution">
    <text evidence="1">The sequence shown here is derived from an EMBL/GenBank/DDBJ whole genome shotgun (WGS) entry which is preliminary data.</text>
</comment>
<reference evidence="1 2" key="1">
    <citation type="submission" date="2024-04" db="EMBL/GenBank/DDBJ databases">
        <title>The reference genome of an endangered Asteraceae, Deinandra increscens subsp. villosa, native to the Central Coast of California.</title>
        <authorList>
            <person name="Guilliams M."/>
            <person name="Hasenstab-Lehman K."/>
            <person name="Meyer R."/>
            <person name="Mcevoy S."/>
        </authorList>
    </citation>
    <scope>NUCLEOTIDE SEQUENCE [LARGE SCALE GENOMIC DNA]</scope>
    <source>
        <tissue evidence="1">Leaf</tissue>
    </source>
</reference>
<name>A0AAP0GXU9_9ASTR</name>
<dbReference type="EMBL" id="JBCNJP010000019">
    <property type="protein sequence ID" value="KAK9062880.1"/>
    <property type="molecule type" value="Genomic_DNA"/>
</dbReference>
<evidence type="ECO:0000313" key="2">
    <source>
        <dbReference type="Proteomes" id="UP001408789"/>
    </source>
</evidence>
<evidence type="ECO:0000313" key="1">
    <source>
        <dbReference type="EMBL" id="KAK9062880.1"/>
    </source>
</evidence>
<dbReference type="AlphaFoldDB" id="A0AAP0GXU9"/>
<keyword evidence="2" id="KW-1185">Reference proteome</keyword>